<protein>
    <submittedName>
        <fullName evidence="1">Uncharacterized protein</fullName>
    </submittedName>
</protein>
<evidence type="ECO:0000313" key="1">
    <source>
        <dbReference type="EMBL" id="OQP58845.1"/>
    </source>
</evidence>
<sequence>MTEQNREMATPFTEVVTNKIQKQAEQITVMQEKLKSTEETRQDIIDIKKQLTDIKVAITGINFLLNKWRNYQGIWQLVLPY</sequence>
<dbReference type="Proteomes" id="UP000192796">
    <property type="component" value="Unassembled WGS sequence"/>
</dbReference>
<gene>
    <name evidence="1" type="ORF">A3860_39235</name>
</gene>
<dbReference type="AlphaFoldDB" id="A0A1V9FKG8"/>
<accession>A0A1V9FKG8</accession>
<keyword evidence="2" id="KW-1185">Reference proteome</keyword>
<proteinExistence type="predicted"/>
<comment type="caution">
    <text evidence="1">The sequence shown here is derived from an EMBL/GenBank/DDBJ whole genome shotgun (WGS) entry which is preliminary data.</text>
</comment>
<name>A0A1V9FKG8_9BACT</name>
<dbReference type="STRING" id="1703345.A3860_39235"/>
<reference evidence="1 2" key="1">
    <citation type="submission" date="2016-03" db="EMBL/GenBank/DDBJ databases">
        <title>Niastella vici sp. nov., isolated from farmland soil.</title>
        <authorList>
            <person name="Chen L."/>
            <person name="Wang D."/>
            <person name="Yang S."/>
            <person name="Wang G."/>
        </authorList>
    </citation>
    <scope>NUCLEOTIDE SEQUENCE [LARGE SCALE GENOMIC DNA]</scope>
    <source>
        <strain evidence="1 2">DJ57</strain>
    </source>
</reference>
<dbReference type="RefSeq" id="WP_081155136.1">
    <property type="nucleotide sequence ID" value="NZ_LVYD01000092.1"/>
</dbReference>
<organism evidence="1 2">
    <name type="scientific">Niastella vici</name>
    <dbReference type="NCBI Taxonomy" id="1703345"/>
    <lineage>
        <taxon>Bacteria</taxon>
        <taxon>Pseudomonadati</taxon>
        <taxon>Bacteroidota</taxon>
        <taxon>Chitinophagia</taxon>
        <taxon>Chitinophagales</taxon>
        <taxon>Chitinophagaceae</taxon>
        <taxon>Niastella</taxon>
    </lineage>
</organism>
<evidence type="ECO:0000313" key="2">
    <source>
        <dbReference type="Proteomes" id="UP000192796"/>
    </source>
</evidence>
<dbReference type="EMBL" id="LVYD01000092">
    <property type="protein sequence ID" value="OQP58845.1"/>
    <property type="molecule type" value="Genomic_DNA"/>
</dbReference>